<reference evidence="1 2" key="1">
    <citation type="submission" date="2022-02" db="EMBL/GenBank/DDBJ databases">
        <title>Phenotypic, genotypic and serological characterization of Edwardsiella ictaluri from catfish and ornamental fish species.</title>
        <authorList>
            <person name="Rose D."/>
            <person name="Tekedar H.C."/>
            <person name="Waldbieser G.C."/>
            <person name="Aarattuthodi S."/>
            <person name="Griffin M.J."/>
        </authorList>
    </citation>
    <scope>NUCLEOTIDE SEQUENCE [LARGE SCALE GENOMIC DNA]</scope>
    <source>
        <strain evidence="1 2">13 TAL-140 K3</strain>
    </source>
</reference>
<organism evidence="1 2">
    <name type="scientific">Edwardsiella ictaluri</name>
    <dbReference type="NCBI Taxonomy" id="67780"/>
    <lineage>
        <taxon>Bacteria</taxon>
        <taxon>Pseudomonadati</taxon>
        <taxon>Pseudomonadota</taxon>
        <taxon>Gammaproteobacteria</taxon>
        <taxon>Enterobacterales</taxon>
        <taxon>Hafniaceae</taxon>
        <taxon>Edwardsiella</taxon>
    </lineage>
</organism>
<evidence type="ECO:0000313" key="1">
    <source>
        <dbReference type="EMBL" id="WFN97947.1"/>
    </source>
</evidence>
<gene>
    <name evidence="1" type="ORF">MAY91_08580</name>
</gene>
<keyword evidence="2" id="KW-1185">Reference proteome</keyword>
<proteinExistence type="predicted"/>
<dbReference type="RefSeq" id="WP_278068523.1">
    <property type="nucleotide sequence ID" value="NZ_CP113159.1"/>
</dbReference>
<dbReference type="Proteomes" id="UP001222680">
    <property type="component" value="Chromosome"/>
</dbReference>
<sequence length="127" mass="14177">MISLNLHLHAQCPAGFHLNALREKFSILRIDFSIVSLAHRNMFSFLSNKKGLLMKENIPAVTRIHIDVDCCDSSAVFVLDNGHDHFAVSLETILSCLKVAEEHGHVPEIGADWWCLIANHTALGYQS</sequence>
<name>A0ABY8GK99_EDWIC</name>
<dbReference type="EMBL" id="CP092014">
    <property type="protein sequence ID" value="WFN97947.1"/>
    <property type="molecule type" value="Genomic_DNA"/>
</dbReference>
<evidence type="ECO:0000313" key="2">
    <source>
        <dbReference type="Proteomes" id="UP001222680"/>
    </source>
</evidence>
<protein>
    <submittedName>
        <fullName evidence="1">Uncharacterized protein</fullName>
    </submittedName>
</protein>
<accession>A0ABY8GK99</accession>